<feature type="transmembrane region" description="Helical" evidence="1">
    <location>
        <begin position="39"/>
        <end position="57"/>
    </location>
</feature>
<evidence type="ECO:0000259" key="2">
    <source>
        <dbReference type="Pfam" id="PF10756"/>
    </source>
</evidence>
<dbReference type="Pfam" id="PF10756">
    <property type="entry name" value="bPH_6"/>
    <property type="match status" value="1"/>
</dbReference>
<keyword evidence="1" id="KW-1133">Transmembrane helix</keyword>
<dbReference type="EMBL" id="JAVDQF010000001">
    <property type="protein sequence ID" value="MDR6268769.1"/>
    <property type="molecule type" value="Genomic_DNA"/>
</dbReference>
<sequence>MTSERFRPRTGTVLAIVLYVLAGAGLLVVLFSGLRLQDILLTLPLLAFVGYCGYWLFGFPEVIVDEDGVTLVNPTVTVRVPWVALIAVDTKFALTLITVKRKYTAWAAPAPGVISANRGKREDTMGLPASSYGAFGSLRPGDLKRSDSGAAAFMVRTRWAKLVDAGKIDVEQTAHSRASVRVNWLQLGIALVLIAAVVALIAGAL</sequence>
<keyword evidence="1" id="KW-0812">Transmembrane</keyword>
<feature type="domain" description="Low molecular weight protein antigen 6 PH" evidence="2">
    <location>
        <begin position="60"/>
        <end position="96"/>
    </location>
</feature>
<reference evidence="3 4" key="1">
    <citation type="submission" date="2023-07" db="EMBL/GenBank/DDBJ databases">
        <title>Sequencing the genomes of 1000 actinobacteria strains.</title>
        <authorList>
            <person name="Klenk H.-P."/>
        </authorList>
    </citation>
    <scope>NUCLEOTIDE SEQUENCE [LARGE SCALE GENOMIC DNA]</scope>
    <source>
        <strain evidence="3 4">DSM 14555</strain>
    </source>
</reference>
<name>A0ABU1J9C8_9MICC</name>
<keyword evidence="1" id="KW-0472">Membrane</keyword>
<dbReference type="Proteomes" id="UP001185069">
    <property type="component" value="Unassembled WGS sequence"/>
</dbReference>
<evidence type="ECO:0000256" key="1">
    <source>
        <dbReference type="SAM" id="Phobius"/>
    </source>
</evidence>
<dbReference type="RefSeq" id="WP_296365314.1">
    <property type="nucleotide sequence ID" value="NZ_BAAAHY010000006.1"/>
</dbReference>
<keyword evidence="4" id="KW-1185">Reference proteome</keyword>
<accession>A0ABU1J9C8</accession>
<feature type="transmembrane region" description="Helical" evidence="1">
    <location>
        <begin position="12"/>
        <end position="33"/>
    </location>
</feature>
<proteinExistence type="predicted"/>
<dbReference type="InterPro" id="IPR019692">
    <property type="entry name" value="CFP-6_PH"/>
</dbReference>
<feature type="transmembrane region" description="Helical" evidence="1">
    <location>
        <begin position="184"/>
        <end position="204"/>
    </location>
</feature>
<protein>
    <recommendedName>
        <fullName evidence="2">Low molecular weight protein antigen 6 PH domain-containing protein</fullName>
    </recommendedName>
</protein>
<organism evidence="3 4">
    <name type="scientific">Arthrobacter russicus</name>
    <dbReference type="NCBI Taxonomy" id="172040"/>
    <lineage>
        <taxon>Bacteria</taxon>
        <taxon>Bacillati</taxon>
        <taxon>Actinomycetota</taxon>
        <taxon>Actinomycetes</taxon>
        <taxon>Micrococcales</taxon>
        <taxon>Micrococcaceae</taxon>
        <taxon>Arthrobacter</taxon>
    </lineage>
</organism>
<evidence type="ECO:0000313" key="3">
    <source>
        <dbReference type="EMBL" id="MDR6268769.1"/>
    </source>
</evidence>
<evidence type="ECO:0000313" key="4">
    <source>
        <dbReference type="Proteomes" id="UP001185069"/>
    </source>
</evidence>
<comment type="caution">
    <text evidence="3">The sequence shown here is derived from an EMBL/GenBank/DDBJ whole genome shotgun (WGS) entry which is preliminary data.</text>
</comment>
<gene>
    <name evidence="3" type="ORF">JOE69_001007</name>
</gene>